<dbReference type="KEGG" id="hjo:AY555_07560"/>
<dbReference type="SUPFAM" id="SSF51445">
    <property type="entry name" value="(Trans)glycosidases"/>
    <property type="match status" value="1"/>
</dbReference>
<keyword evidence="3" id="KW-1185">Reference proteome</keyword>
<dbReference type="GO" id="GO:0005975">
    <property type="term" value="P:carbohydrate metabolic process"/>
    <property type="evidence" value="ECO:0007669"/>
    <property type="project" value="InterPro"/>
</dbReference>
<evidence type="ECO:0000313" key="3">
    <source>
        <dbReference type="Proteomes" id="UP000076066"/>
    </source>
</evidence>
<protein>
    <recommendedName>
        <fullName evidence="1">Glycoside hydrolase family 2 catalytic domain-containing protein</fullName>
    </recommendedName>
</protein>
<evidence type="ECO:0000313" key="2">
    <source>
        <dbReference type="EMBL" id="AMW35631.1"/>
    </source>
</evidence>
<dbReference type="InterPro" id="IPR006103">
    <property type="entry name" value="Glyco_hydro_2_cat"/>
</dbReference>
<dbReference type="InterPro" id="IPR017853">
    <property type="entry name" value="GH"/>
</dbReference>
<name>A0A143DFX9_9PROT</name>
<evidence type="ECO:0000259" key="1">
    <source>
        <dbReference type="Pfam" id="PF02836"/>
    </source>
</evidence>
<sequence length="392" mass="43266">MSPQAHCAQPLEGTPWLGAAFSGDKSNLEAFAKNGGKIIRLYGEEDAWVLDEAAKLGLKVVMGVWLEHPRRGFNLDDPKAVEEQNARIRDFVTQYRNHPALLAWGIGNEVELLQSDPRPAWRLVNNTAAMVKAIDPEHPTIMIVANMGDEHLKILADHNQHADIIGINTYGDGLYGLPDRLQKAGIHKPVAITEFGPLGQWDAAKKAWGAPLELTGSQKAKFFRDAMAFIKESPQLIGGFAFVWGAKQEQTETWHGLLLKDGSLTPMTDALLESWGQAVMNKAPEIRHTRINADKHHSGDDIIAHVDAIDPEGHALTTEWIVRKESTDLKKGGDIESIPEQIPVHVRHNSVQQLTFISPPPGAYRLFITVRDPSGKADTANLPFLVSDQETN</sequence>
<dbReference type="EMBL" id="CP014525">
    <property type="protein sequence ID" value="AMW35631.1"/>
    <property type="molecule type" value="Genomic_DNA"/>
</dbReference>
<reference evidence="2 3" key="1">
    <citation type="submission" date="2016-02" db="EMBL/GenBank/DDBJ databases">
        <title>Complete Genome of H5569, the type strain of the newly described species Haematospirillium jordaniae.</title>
        <authorList>
            <person name="Nicholson A.C."/>
            <person name="Humrighouse B.W."/>
            <person name="Loparov V."/>
            <person name="McQuiston J.R."/>
        </authorList>
    </citation>
    <scope>NUCLEOTIDE SEQUENCE [LARGE SCALE GENOMIC DNA]</scope>
    <source>
        <strain evidence="2 3">H5569</strain>
    </source>
</reference>
<proteinExistence type="predicted"/>
<accession>A0A143DFX9</accession>
<gene>
    <name evidence="2" type="ORF">AY555_07560</name>
</gene>
<dbReference type="Gene3D" id="3.20.20.80">
    <property type="entry name" value="Glycosidases"/>
    <property type="match status" value="1"/>
</dbReference>
<feature type="domain" description="Glycoside hydrolase family 2 catalytic" evidence="1">
    <location>
        <begin position="41"/>
        <end position="154"/>
    </location>
</feature>
<organism evidence="2 3">
    <name type="scientific">Haematospirillum jordaniae</name>
    <dbReference type="NCBI Taxonomy" id="1549855"/>
    <lineage>
        <taxon>Bacteria</taxon>
        <taxon>Pseudomonadati</taxon>
        <taxon>Pseudomonadota</taxon>
        <taxon>Alphaproteobacteria</taxon>
        <taxon>Rhodospirillales</taxon>
        <taxon>Novispirillaceae</taxon>
        <taxon>Haematospirillum</taxon>
    </lineage>
</organism>
<dbReference type="Proteomes" id="UP000076066">
    <property type="component" value="Chromosome"/>
</dbReference>
<dbReference type="AlphaFoldDB" id="A0A143DFX9"/>
<dbReference type="Pfam" id="PF02836">
    <property type="entry name" value="Glyco_hydro_2_C"/>
    <property type="match status" value="1"/>
</dbReference>
<dbReference type="GO" id="GO:0004553">
    <property type="term" value="F:hydrolase activity, hydrolyzing O-glycosyl compounds"/>
    <property type="evidence" value="ECO:0007669"/>
    <property type="project" value="InterPro"/>
</dbReference>
<dbReference type="STRING" id="1549855.AY555_07560"/>